<dbReference type="PATRIC" id="fig|1434110.4.peg.104"/>
<keyword evidence="2" id="KW-0489">Methyltransferase</keyword>
<dbReference type="HOGENOM" id="CLU_088165_0_0_2"/>
<proteinExistence type="predicted"/>
<dbReference type="CDD" id="cd02440">
    <property type="entry name" value="AdoMet_MTases"/>
    <property type="match status" value="1"/>
</dbReference>
<dbReference type="RefSeq" id="WP_048136671.1">
    <property type="nucleotide sequence ID" value="NZ_CP009516.1"/>
</dbReference>
<dbReference type="OrthoDB" id="1018at2157"/>
<organism evidence="2 3">
    <name type="scientific">Methanosarcina horonobensis HB-1 = JCM 15518</name>
    <dbReference type="NCBI Taxonomy" id="1434110"/>
    <lineage>
        <taxon>Archaea</taxon>
        <taxon>Methanobacteriati</taxon>
        <taxon>Methanobacteriota</taxon>
        <taxon>Stenosarchaea group</taxon>
        <taxon>Methanomicrobia</taxon>
        <taxon>Methanosarcinales</taxon>
        <taxon>Methanosarcinaceae</taxon>
        <taxon>Methanosarcina</taxon>
    </lineage>
</organism>
<dbReference type="AlphaFoldDB" id="A0A0E3WUR0"/>
<keyword evidence="2" id="KW-0808">Transferase</keyword>
<dbReference type="Proteomes" id="UP000033101">
    <property type="component" value="Chromosome"/>
</dbReference>
<dbReference type="PANTHER" id="PTHR43591">
    <property type="entry name" value="METHYLTRANSFERASE"/>
    <property type="match status" value="1"/>
</dbReference>
<evidence type="ECO:0000313" key="2">
    <source>
        <dbReference type="EMBL" id="AKB76575.1"/>
    </source>
</evidence>
<reference evidence="2 3" key="1">
    <citation type="submission" date="2014-07" db="EMBL/GenBank/DDBJ databases">
        <title>Methanogenic archaea and the global carbon cycle.</title>
        <authorList>
            <person name="Henriksen J.R."/>
            <person name="Luke J."/>
            <person name="Reinhart S."/>
            <person name="Benedict M.N."/>
            <person name="Youngblut N.D."/>
            <person name="Metcalf M.E."/>
            <person name="Whitaker R.J."/>
            <person name="Metcalf W.W."/>
        </authorList>
    </citation>
    <scope>NUCLEOTIDE SEQUENCE [LARGE SCALE GENOMIC DNA]</scope>
    <source>
        <strain evidence="2 3">HB-1</strain>
    </source>
</reference>
<protein>
    <submittedName>
        <fullName evidence="2">Methyltransferase, UbiE/COQ5 family</fullName>
    </submittedName>
</protein>
<dbReference type="GO" id="GO:0008757">
    <property type="term" value="F:S-adenosylmethionine-dependent methyltransferase activity"/>
    <property type="evidence" value="ECO:0007669"/>
    <property type="project" value="InterPro"/>
</dbReference>
<feature type="domain" description="Methyltransferase type 11" evidence="1">
    <location>
        <begin position="41"/>
        <end position="138"/>
    </location>
</feature>
<dbReference type="STRING" id="1434110.MSHOH_0092"/>
<gene>
    <name evidence="2" type="ORF">MSHOH_0092</name>
</gene>
<keyword evidence="3" id="KW-1185">Reference proteome</keyword>
<dbReference type="Gene3D" id="3.40.50.150">
    <property type="entry name" value="Vaccinia Virus protein VP39"/>
    <property type="match status" value="1"/>
</dbReference>
<dbReference type="SUPFAM" id="SSF53335">
    <property type="entry name" value="S-adenosyl-L-methionine-dependent methyltransferases"/>
    <property type="match status" value="1"/>
</dbReference>
<dbReference type="KEGG" id="mhor:MSHOH_0092"/>
<accession>A0A0E3WUR0</accession>
<dbReference type="EMBL" id="CP009516">
    <property type="protein sequence ID" value="AKB76575.1"/>
    <property type="molecule type" value="Genomic_DNA"/>
</dbReference>
<dbReference type="Pfam" id="PF08241">
    <property type="entry name" value="Methyltransf_11"/>
    <property type="match status" value="1"/>
</dbReference>
<evidence type="ECO:0000313" key="3">
    <source>
        <dbReference type="Proteomes" id="UP000033101"/>
    </source>
</evidence>
<dbReference type="InterPro" id="IPR029063">
    <property type="entry name" value="SAM-dependent_MTases_sf"/>
</dbReference>
<dbReference type="PANTHER" id="PTHR43591:SF24">
    <property type="entry name" value="2-METHOXY-6-POLYPRENYL-1,4-BENZOQUINOL METHYLASE, MITOCHONDRIAL"/>
    <property type="match status" value="1"/>
</dbReference>
<dbReference type="InterPro" id="IPR013216">
    <property type="entry name" value="Methyltransf_11"/>
</dbReference>
<sequence length="207" mass="22959">MDEKGKSPGFPYIAEHIFAPIYPVIAAHIVKESGIKRGICLDLGCGIASLGIAVAELTDMQVYGVDFSTEMCRLSKDKAHRYCLSGKVIPLQADVHLLPFRENCADLIVSRGSVFFWKDLPVAFREISRILAPGGQAWIGGGFGTKELKAMISEKMVEIDPDWHTASKKRLSSENLRAMQEAGRQTEIPYRVVQDDSGFWVILSKDE</sequence>
<dbReference type="GO" id="GO:0032259">
    <property type="term" value="P:methylation"/>
    <property type="evidence" value="ECO:0007669"/>
    <property type="project" value="UniProtKB-KW"/>
</dbReference>
<dbReference type="GeneID" id="24829207"/>
<name>A0A0E3WUR0_9EURY</name>
<evidence type="ECO:0000259" key="1">
    <source>
        <dbReference type="Pfam" id="PF08241"/>
    </source>
</evidence>